<evidence type="ECO:0000259" key="3">
    <source>
        <dbReference type="PROSITE" id="PS51406"/>
    </source>
</evidence>
<name>C3Z1N6_BRAFL</name>
<reference evidence="4" key="1">
    <citation type="journal article" date="2008" name="Nature">
        <title>The amphioxus genome and the evolution of the chordate karyotype.</title>
        <authorList>
            <consortium name="US DOE Joint Genome Institute (JGI-PGF)"/>
            <person name="Putnam N.H."/>
            <person name="Butts T."/>
            <person name="Ferrier D.E.K."/>
            <person name="Furlong R.F."/>
            <person name="Hellsten U."/>
            <person name="Kawashima T."/>
            <person name="Robinson-Rechavi M."/>
            <person name="Shoguchi E."/>
            <person name="Terry A."/>
            <person name="Yu J.-K."/>
            <person name="Benito-Gutierrez E.L."/>
            <person name="Dubchak I."/>
            <person name="Garcia-Fernandez J."/>
            <person name="Gibson-Brown J.J."/>
            <person name="Grigoriev I.V."/>
            <person name="Horton A.C."/>
            <person name="de Jong P.J."/>
            <person name="Jurka J."/>
            <person name="Kapitonov V.V."/>
            <person name="Kohara Y."/>
            <person name="Kuroki Y."/>
            <person name="Lindquist E."/>
            <person name="Lucas S."/>
            <person name="Osoegawa K."/>
            <person name="Pennacchio L.A."/>
            <person name="Salamov A.A."/>
            <person name="Satou Y."/>
            <person name="Sauka-Spengler T."/>
            <person name="Schmutz J."/>
            <person name="Shin-I T."/>
            <person name="Toyoda A."/>
            <person name="Bronner-Fraser M."/>
            <person name="Fujiyama A."/>
            <person name="Holland L.Z."/>
            <person name="Holland P.W.H."/>
            <person name="Satoh N."/>
            <person name="Rokhsar D.S."/>
        </authorList>
    </citation>
    <scope>NUCLEOTIDE SEQUENCE [LARGE SCALE GENOMIC DNA]</scope>
    <source>
        <strain evidence="4">S238N-H82</strain>
        <tissue evidence="4">Testes</tissue>
    </source>
</reference>
<dbReference type="PROSITE" id="PS00514">
    <property type="entry name" value="FIBRINOGEN_C_1"/>
    <property type="match status" value="1"/>
</dbReference>
<organism>
    <name type="scientific">Branchiostoma floridae</name>
    <name type="common">Florida lancelet</name>
    <name type="synonym">Amphioxus</name>
    <dbReference type="NCBI Taxonomy" id="7739"/>
    <lineage>
        <taxon>Eukaryota</taxon>
        <taxon>Metazoa</taxon>
        <taxon>Chordata</taxon>
        <taxon>Cephalochordata</taxon>
        <taxon>Leptocardii</taxon>
        <taxon>Amphioxiformes</taxon>
        <taxon>Branchiostomatidae</taxon>
        <taxon>Branchiostoma</taxon>
    </lineage>
</organism>
<proteinExistence type="predicted"/>
<keyword evidence="1" id="KW-1015">Disulfide bond</keyword>
<sequence>MVRKLLHRGGGTVKLLQHKNVGVNMQYMTLVTGAAVPVQAGDRLIMEIESARDCTMYFLRSDLVIDSLSAFHARRHQPYKMWLYRLSVLTTVLQWSVVTGEGRTDQLTMSLCTLWEDCSRAVEVAVHDEDASWRLRPFCRDVADMLRERGAENCESPLSLDEDERADGDERPDLVRGQLPQHTDLAFLGRTNYLHDCSEIHTAMALFGDVSSGVHDIKPVGLSNPISVYCDQTTDGGGWTVLQRRFDGYIDFNRGYWAFVHGFGPTNGEYWLGLENMHYLTNQNAYELYIELEDWADTVKYARYSTFSVVGSHPYNLNVGGFNGTAGDGFYLSYGQTDDAYLNGRPFSARQIDLDSRDDASCAGGISGVTGGWWYKACSWSALNGPYLRPSDYTGGSGAGIYWNPFGGSYRKYLKKSKMMVRPIDFQP</sequence>
<dbReference type="AlphaFoldDB" id="C3Z1N6"/>
<feature type="region of interest" description="Disordered" evidence="2">
    <location>
        <begin position="153"/>
        <end position="174"/>
    </location>
</feature>
<dbReference type="InterPro" id="IPR020837">
    <property type="entry name" value="Fibrinogen_CS"/>
</dbReference>
<dbReference type="SUPFAM" id="SSF56496">
    <property type="entry name" value="Fibrinogen C-terminal domain-like"/>
    <property type="match status" value="1"/>
</dbReference>
<evidence type="ECO:0000256" key="1">
    <source>
        <dbReference type="ARBA" id="ARBA00023157"/>
    </source>
</evidence>
<protein>
    <recommendedName>
        <fullName evidence="3">Fibrinogen C-terminal domain-containing protein</fullName>
    </recommendedName>
</protein>
<dbReference type="Pfam" id="PF00147">
    <property type="entry name" value="Fibrinogen_C"/>
    <property type="match status" value="1"/>
</dbReference>
<accession>C3Z1N6</accession>
<evidence type="ECO:0000256" key="2">
    <source>
        <dbReference type="SAM" id="MobiDB-lite"/>
    </source>
</evidence>
<dbReference type="NCBIfam" id="NF040941">
    <property type="entry name" value="GGGWT_bact"/>
    <property type="match status" value="1"/>
</dbReference>
<dbReference type="EMBL" id="GG666573">
    <property type="protein sequence ID" value="EEN53403.1"/>
    <property type="molecule type" value="Genomic_DNA"/>
</dbReference>
<dbReference type="InterPro" id="IPR050373">
    <property type="entry name" value="Fibrinogen_C-term_domain"/>
</dbReference>
<dbReference type="InterPro" id="IPR014716">
    <property type="entry name" value="Fibrinogen_a/b/g_C_1"/>
</dbReference>
<evidence type="ECO:0000313" key="4">
    <source>
        <dbReference type="EMBL" id="EEN53403.1"/>
    </source>
</evidence>
<dbReference type="PANTHER" id="PTHR19143:SF394">
    <property type="entry name" value="ANGIOPOIETIN-RELATED PROTEIN 3-LIKE"/>
    <property type="match status" value="1"/>
</dbReference>
<dbReference type="InParanoid" id="C3Z1N6"/>
<dbReference type="SMART" id="SM00186">
    <property type="entry name" value="FBG"/>
    <property type="match status" value="1"/>
</dbReference>
<dbReference type="PROSITE" id="PS51406">
    <property type="entry name" value="FIBRINOGEN_C_2"/>
    <property type="match status" value="1"/>
</dbReference>
<dbReference type="CDD" id="cd00087">
    <property type="entry name" value="FReD"/>
    <property type="match status" value="1"/>
</dbReference>
<dbReference type="PANTHER" id="PTHR19143">
    <property type="entry name" value="FIBRINOGEN/TENASCIN/ANGIOPOEITIN"/>
    <property type="match status" value="1"/>
</dbReference>
<dbReference type="eggNOG" id="KOG2579">
    <property type="taxonomic scope" value="Eukaryota"/>
</dbReference>
<gene>
    <name evidence="4" type="ORF">BRAFLDRAFT_69324</name>
</gene>
<dbReference type="InterPro" id="IPR002181">
    <property type="entry name" value="Fibrinogen_a/b/g_C_dom"/>
</dbReference>
<feature type="domain" description="Fibrinogen C-terminal" evidence="3">
    <location>
        <begin position="188"/>
        <end position="425"/>
    </location>
</feature>
<dbReference type="Gene3D" id="3.90.215.10">
    <property type="entry name" value="Gamma Fibrinogen, chain A, domain 1"/>
    <property type="match status" value="1"/>
</dbReference>
<dbReference type="InterPro" id="IPR036056">
    <property type="entry name" value="Fibrinogen-like_C"/>
</dbReference>